<dbReference type="KEGG" id="vg:9861612"/>
<dbReference type="RefSeq" id="YP_003969494.1">
    <property type="nucleotide sequence ID" value="NC_014636.1"/>
</dbReference>
<sequence>MEKTMEIVYKDPETMCEEERKIFEKEVDVVSDSDTMVP</sequence>
<evidence type="ECO:0000313" key="1">
    <source>
        <dbReference type="EMBL" id="ADM80048.1"/>
    </source>
</evidence>
<dbReference type="GeneID" id="9861612"/>
<name>E1A2V2_9CAUD</name>
<accession>E1A2V2</accession>
<gene>
    <name evidence="1" type="ORF">phiAS5_ORF0205</name>
</gene>
<dbReference type="EMBL" id="HM452126">
    <property type="protein sequence ID" value="ADM80048.1"/>
    <property type="molecule type" value="Genomic_DNA"/>
</dbReference>
<evidence type="ECO:0000313" key="2">
    <source>
        <dbReference type="Proteomes" id="UP000002236"/>
    </source>
</evidence>
<proteinExistence type="predicted"/>
<reference evidence="1 2" key="1">
    <citation type="journal article" date="2012" name="Vet. Microbiol.">
        <title>Complete genome sequence and characterization of a broad-host range T4-like bacteriophage phiAS5 infecting Aeromonas salmonicida subsp. salmonicida.</title>
        <authorList>
            <person name="Kim J.H."/>
            <person name="Son J.S."/>
            <person name="Choi Y.J."/>
            <person name="Choresca C.H.Jr."/>
            <person name="Shin S.P."/>
            <person name="Han J.E."/>
            <person name="Jun J.W."/>
            <person name="Park S.C."/>
        </authorList>
    </citation>
    <scope>NUCLEOTIDE SEQUENCE [LARGE SCALE GENOMIC DNA]</scope>
</reference>
<keyword evidence="2" id="KW-1185">Reference proteome</keyword>
<protein>
    <submittedName>
        <fullName evidence="1">Uncharacterized protein</fullName>
    </submittedName>
</protein>
<organism evidence="1 2">
    <name type="scientific">Aeromonas phage phiAS5</name>
    <dbReference type="NCBI Taxonomy" id="879630"/>
    <lineage>
        <taxon>Viruses</taxon>
        <taxon>Duplodnaviria</taxon>
        <taxon>Heunggongvirae</taxon>
        <taxon>Uroviricota</taxon>
        <taxon>Caudoviricetes</taxon>
        <taxon>Pantevenvirales</taxon>
        <taxon>Straboviridae</taxon>
        <taxon>Chrysonvirus</taxon>
        <taxon>Chrysonvirus as5</taxon>
    </lineage>
</organism>
<dbReference type="Proteomes" id="UP000002236">
    <property type="component" value="Segment"/>
</dbReference>